<sequence>MADKLTYVISPLEHGMATEFPSLHIPGTFSPDMLNAKVEQHSLKKRWGYAEDRNLGTGVQIYNIALYQKSDGTRCTIFLTNTDAAKRESASGKTFSYITDTYTTPGTILDITADVVTGSSTTWSDDAILAGDKFILDVDHVSDEEPDTYWATVESVDTNTQITLTASYTGTTGPFDPTKAYKIRRQYSVPANERWAYAVVDDQFCFTNGNTKVKTWSGANYATSLSATYADSARYCIEYANRLFIADSINESTAARDPYMIRWSKEGDPANFTDSTAGTAWLIDTEDYISGLGKAGPNLYVYKQDAICIFNRTGSATSPITQTGQRRGIGCIAPYSIVEVLGTNVFLGRDDFYIMDGDMPTSIGANSMRYKIFDIVDETEIQHVWGFPNVLEKEVLWIANTTNGKYAFVWSYQTKEWVIYGYGHDLVGAGKGAT</sequence>
<organism evidence="1">
    <name type="scientific">viral metagenome</name>
    <dbReference type="NCBI Taxonomy" id="1070528"/>
    <lineage>
        <taxon>unclassified sequences</taxon>
        <taxon>metagenomes</taxon>
        <taxon>organismal metagenomes</taxon>
    </lineage>
</organism>
<evidence type="ECO:0000313" key="1">
    <source>
        <dbReference type="EMBL" id="QJA86873.1"/>
    </source>
</evidence>
<gene>
    <name evidence="1" type="ORF">MM415B03103_0006</name>
</gene>
<proteinExistence type="predicted"/>
<dbReference type="EMBL" id="MT142665">
    <property type="protein sequence ID" value="QJA86873.1"/>
    <property type="molecule type" value="Genomic_DNA"/>
</dbReference>
<protein>
    <submittedName>
        <fullName evidence="1">Uncharacterized protein</fullName>
    </submittedName>
</protein>
<dbReference type="AlphaFoldDB" id="A0A6M3KXH0"/>
<reference evidence="1" key="1">
    <citation type="submission" date="2020-03" db="EMBL/GenBank/DDBJ databases">
        <title>The deep terrestrial virosphere.</title>
        <authorList>
            <person name="Holmfeldt K."/>
            <person name="Nilsson E."/>
            <person name="Simone D."/>
            <person name="Lopez-Fernandez M."/>
            <person name="Wu X."/>
            <person name="de Brujin I."/>
            <person name="Lundin D."/>
            <person name="Andersson A."/>
            <person name="Bertilsson S."/>
            <person name="Dopson M."/>
        </authorList>
    </citation>
    <scope>NUCLEOTIDE SEQUENCE</scope>
    <source>
        <strain evidence="1">MM415B03103</strain>
    </source>
</reference>
<accession>A0A6M3KXH0</accession>
<name>A0A6M3KXH0_9ZZZZ</name>